<sequence>MVPGKSSQCPILLHCLLPLGCQFRVINSITGSKNTPTQRMGKASGSLRVCYSTWYLRMSLPIRTRSLHDISPSRKLETIMHI</sequence>
<evidence type="ECO:0000313" key="1">
    <source>
        <dbReference type="EMBL" id="KAG2109624.1"/>
    </source>
</evidence>
<proteinExistence type="predicted"/>
<name>A0A9P7F9N8_9AGAM</name>
<dbReference type="RefSeq" id="XP_041293569.1">
    <property type="nucleotide sequence ID" value="XM_041437147.1"/>
</dbReference>
<accession>A0A9P7F9N8</accession>
<reference evidence="1" key="1">
    <citation type="journal article" date="2020" name="New Phytol.">
        <title>Comparative genomics reveals dynamic genome evolution in host specialist ectomycorrhizal fungi.</title>
        <authorList>
            <person name="Lofgren L.A."/>
            <person name="Nguyen N.H."/>
            <person name="Vilgalys R."/>
            <person name="Ruytinx J."/>
            <person name="Liao H.L."/>
            <person name="Branco S."/>
            <person name="Kuo A."/>
            <person name="LaButti K."/>
            <person name="Lipzen A."/>
            <person name="Andreopoulos W."/>
            <person name="Pangilinan J."/>
            <person name="Riley R."/>
            <person name="Hundley H."/>
            <person name="Na H."/>
            <person name="Barry K."/>
            <person name="Grigoriev I.V."/>
            <person name="Stajich J.E."/>
            <person name="Kennedy P.G."/>
        </authorList>
    </citation>
    <scope>NUCLEOTIDE SEQUENCE</scope>
    <source>
        <strain evidence="1">FC423</strain>
    </source>
</reference>
<organism evidence="1 2">
    <name type="scientific">Suillus discolor</name>
    <dbReference type="NCBI Taxonomy" id="1912936"/>
    <lineage>
        <taxon>Eukaryota</taxon>
        <taxon>Fungi</taxon>
        <taxon>Dikarya</taxon>
        <taxon>Basidiomycota</taxon>
        <taxon>Agaricomycotina</taxon>
        <taxon>Agaricomycetes</taxon>
        <taxon>Agaricomycetidae</taxon>
        <taxon>Boletales</taxon>
        <taxon>Suillineae</taxon>
        <taxon>Suillaceae</taxon>
        <taxon>Suillus</taxon>
    </lineage>
</organism>
<dbReference type="AlphaFoldDB" id="A0A9P7F9N8"/>
<dbReference type="Proteomes" id="UP000823399">
    <property type="component" value="Unassembled WGS sequence"/>
</dbReference>
<gene>
    <name evidence="1" type="ORF">F5147DRAFT_691593</name>
</gene>
<keyword evidence="2" id="KW-1185">Reference proteome</keyword>
<evidence type="ECO:0000313" key="2">
    <source>
        <dbReference type="Proteomes" id="UP000823399"/>
    </source>
</evidence>
<dbReference type="GeneID" id="64699406"/>
<dbReference type="EMBL" id="JABBWM010000023">
    <property type="protein sequence ID" value="KAG2109624.1"/>
    <property type="molecule type" value="Genomic_DNA"/>
</dbReference>
<protein>
    <submittedName>
        <fullName evidence="1">Uncharacterized protein</fullName>
    </submittedName>
</protein>
<comment type="caution">
    <text evidence="1">The sequence shown here is derived from an EMBL/GenBank/DDBJ whole genome shotgun (WGS) entry which is preliminary data.</text>
</comment>